<proteinExistence type="predicted"/>
<protein>
    <submittedName>
        <fullName evidence="1">Uncharacterized protein</fullName>
    </submittedName>
</protein>
<dbReference type="EMBL" id="DVNB01000059">
    <property type="protein sequence ID" value="HIU57302.1"/>
    <property type="molecule type" value="Genomic_DNA"/>
</dbReference>
<organism evidence="1 2">
    <name type="scientific">Candidatus Ornithomonoglobus merdipullorum</name>
    <dbReference type="NCBI Taxonomy" id="2840895"/>
    <lineage>
        <taxon>Bacteria</taxon>
        <taxon>Bacillati</taxon>
        <taxon>Bacillota</taxon>
        <taxon>Clostridia</taxon>
        <taxon>Candidatus Ornithomonoglobus</taxon>
    </lineage>
</organism>
<reference evidence="1" key="1">
    <citation type="submission" date="2020-10" db="EMBL/GenBank/DDBJ databases">
        <authorList>
            <person name="Gilroy R."/>
        </authorList>
    </citation>
    <scope>NUCLEOTIDE SEQUENCE</scope>
    <source>
        <strain evidence="1">USAMLcec3-3695</strain>
    </source>
</reference>
<dbReference type="AlphaFoldDB" id="A0A9D1MBM0"/>
<name>A0A9D1MBM0_9FIRM</name>
<comment type="caution">
    <text evidence="1">The sequence shown here is derived from an EMBL/GenBank/DDBJ whole genome shotgun (WGS) entry which is preliminary data.</text>
</comment>
<evidence type="ECO:0000313" key="1">
    <source>
        <dbReference type="EMBL" id="HIU57302.1"/>
    </source>
</evidence>
<reference evidence="1" key="2">
    <citation type="journal article" date="2021" name="PeerJ">
        <title>Extensive microbial diversity within the chicken gut microbiome revealed by metagenomics and culture.</title>
        <authorList>
            <person name="Gilroy R."/>
            <person name="Ravi A."/>
            <person name="Getino M."/>
            <person name="Pursley I."/>
            <person name="Horton D.L."/>
            <person name="Alikhan N.F."/>
            <person name="Baker D."/>
            <person name="Gharbi K."/>
            <person name="Hall N."/>
            <person name="Watson M."/>
            <person name="Adriaenssens E.M."/>
            <person name="Foster-Nyarko E."/>
            <person name="Jarju S."/>
            <person name="Secka A."/>
            <person name="Antonio M."/>
            <person name="Oren A."/>
            <person name="Chaudhuri R.R."/>
            <person name="La Ragione R."/>
            <person name="Hildebrand F."/>
            <person name="Pallen M.J."/>
        </authorList>
    </citation>
    <scope>NUCLEOTIDE SEQUENCE</scope>
    <source>
        <strain evidence="1">USAMLcec3-3695</strain>
    </source>
</reference>
<evidence type="ECO:0000313" key="2">
    <source>
        <dbReference type="Proteomes" id="UP000824109"/>
    </source>
</evidence>
<accession>A0A9D1MBM0</accession>
<sequence length="63" mass="7103">MKKNQNDKLLDKLSFGLDSGVVSHNEYTGLIPFGPVDEETMGSYKRMKTFSPDEIVQSGTKHR</sequence>
<gene>
    <name evidence="1" type="ORF">IAA61_05765</name>
</gene>
<dbReference type="Proteomes" id="UP000824109">
    <property type="component" value="Unassembled WGS sequence"/>
</dbReference>